<reference evidence="3" key="1">
    <citation type="submission" date="2016-10" db="EMBL/GenBank/DDBJ databases">
        <authorList>
            <person name="Varghese N."/>
            <person name="Submissions S."/>
        </authorList>
    </citation>
    <scope>NUCLEOTIDE SEQUENCE [LARGE SCALE GENOMIC DNA]</scope>
    <source>
        <strain evidence="3">DSM 19183</strain>
    </source>
</reference>
<dbReference type="PANTHER" id="PTHR30383">
    <property type="entry name" value="THIOESTERASE 1/PROTEASE 1/LYSOPHOSPHOLIPASE L1"/>
    <property type="match status" value="1"/>
</dbReference>
<dbReference type="InterPro" id="IPR036514">
    <property type="entry name" value="SGNH_hydro_sf"/>
</dbReference>
<dbReference type="Pfam" id="PF13472">
    <property type="entry name" value="Lipase_GDSL_2"/>
    <property type="match status" value="1"/>
</dbReference>
<dbReference type="EMBL" id="FNZU01000009">
    <property type="protein sequence ID" value="SEK96064.1"/>
    <property type="molecule type" value="Genomic_DNA"/>
</dbReference>
<keyword evidence="3" id="KW-1185">Reference proteome</keyword>
<proteinExistence type="predicted"/>
<dbReference type="AlphaFoldDB" id="A0A1H7LAW9"/>
<dbReference type="OrthoDB" id="252349at2"/>
<dbReference type="Gene3D" id="3.40.50.1110">
    <property type="entry name" value="SGNH hydrolase"/>
    <property type="match status" value="1"/>
</dbReference>
<dbReference type="PANTHER" id="PTHR30383:SF27">
    <property type="entry name" value="SPORE GERMINATION LIPASE LIPC"/>
    <property type="match status" value="1"/>
</dbReference>
<evidence type="ECO:0000313" key="2">
    <source>
        <dbReference type="EMBL" id="SEK96064.1"/>
    </source>
</evidence>
<gene>
    <name evidence="2" type="ORF">SAMN04488099_10926</name>
</gene>
<evidence type="ECO:0000313" key="3">
    <source>
        <dbReference type="Proteomes" id="UP000199081"/>
    </source>
</evidence>
<dbReference type="RefSeq" id="WP_091481289.1">
    <property type="nucleotide sequence ID" value="NZ_BJYC01000011.1"/>
</dbReference>
<dbReference type="InterPro" id="IPR051532">
    <property type="entry name" value="Ester_Hydrolysis_Enzymes"/>
</dbReference>
<name>A0A1H7LAW9_9LACT</name>
<evidence type="ECO:0000259" key="1">
    <source>
        <dbReference type="Pfam" id="PF13472"/>
    </source>
</evidence>
<protein>
    <submittedName>
        <fullName evidence="2">Lysophospholipase L1</fullName>
    </submittedName>
</protein>
<sequence length="277" mass="30803">MYKKIIWPVIVLIASLLALIFLSGFVYSVFITTGDDELPVDEQAVPTDDTTEEPIAGMPEEAIGERSVIDPNPEEWETVLVMGDSLGSGVGDEDGLGFDQRYLELLSQDDSLERELTNISVPGFVSSQLADQLDTGEYDLDIETADLILISIGGNDLNRLYFQDNETMIAEFDETLSAFLSNLESVLTTIRSLNPEAQLALIGLYDPYNLEDQEINRLLLEWNHASRLAASADARLAYIPTYEAFQYHLADYLSDDLFHPNGAGYQTIAESLYQVLN</sequence>
<dbReference type="SUPFAM" id="SSF52266">
    <property type="entry name" value="SGNH hydrolase"/>
    <property type="match status" value="1"/>
</dbReference>
<dbReference type="Proteomes" id="UP000199081">
    <property type="component" value="Unassembled WGS sequence"/>
</dbReference>
<feature type="domain" description="SGNH hydrolase-type esterase" evidence="1">
    <location>
        <begin position="81"/>
        <end position="266"/>
    </location>
</feature>
<dbReference type="GO" id="GO:0004622">
    <property type="term" value="F:phosphatidylcholine lysophospholipase activity"/>
    <property type="evidence" value="ECO:0007669"/>
    <property type="project" value="TreeGrafter"/>
</dbReference>
<dbReference type="InterPro" id="IPR013830">
    <property type="entry name" value="SGNH_hydro"/>
</dbReference>
<accession>A0A1H7LAW9</accession>
<dbReference type="STRING" id="426702.SAMN04488099_10926"/>
<organism evidence="2 3">
    <name type="scientific">Alkalibacterium pelagium</name>
    <dbReference type="NCBI Taxonomy" id="426702"/>
    <lineage>
        <taxon>Bacteria</taxon>
        <taxon>Bacillati</taxon>
        <taxon>Bacillota</taxon>
        <taxon>Bacilli</taxon>
        <taxon>Lactobacillales</taxon>
        <taxon>Carnobacteriaceae</taxon>
        <taxon>Alkalibacterium</taxon>
    </lineage>
</organism>